<dbReference type="InterPro" id="IPR017927">
    <property type="entry name" value="FAD-bd_FR_type"/>
</dbReference>
<feature type="domain" description="FAD-binding FR-type" evidence="9">
    <location>
        <begin position="15"/>
        <end position="120"/>
    </location>
</feature>
<comment type="caution">
    <text evidence="10">The sequence shown here is derived from an EMBL/GenBank/DDBJ whole genome shotgun (WGS) entry which is preliminary data.</text>
</comment>
<dbReference type="InterPro" id="IPR036010">
    <property type="entry name" value="2Fe-2S_ferredoxin-like_sf"/>
</dbReference>
<dbReference type="Pfam" id="PF00111">
    <property type="entry name" value="Fer2"/>
    <property type="match status" value="1"/>
</dbReference>
<evidence type="ECO:0000259" key="9">
    <source>
        <dbReference type="PROSITE" id="PS51384"/>
    </source>
</evidence>
<protein>
    <submittedName>
        <fullName evidence="10">PDR/VanB family oxidoreductase</fullName>
    </submittedName>
</protein>
<dbReference type="PANTHER" id="PTHR47354">
    <property type="entry name" value="NADH OXIDOREDUCTASE HCR"/>
    <property type="match status" value="1"/>
</dbReference>
<dbReference type="CDD" id="cd00207">
    <property type="entry name" value="fer2"/>
    <property type="match status" value="1"/>
</dbReference>
<dbReference type="InterPro" id="IPR006058">
    <property type="entry name" value="2Fe2S_fd_BS"/>
</dbReference>
<sequence>MTSTPALPTSPTAAAAPSSLVLRSKESLTPDIVRLTLTRPDGDPAPLPDWRPGAHVDLHLADGLIRPYSLCSDPADRRRWQVAVAREADGGRGGSAYVHDELEPGDVVAVHGPRNHFPLDPAPRYLFLAGGIGITPLLSMLAEAERSGADWQLVYGGRSLAAMAFRAELLAVYGDARVRLVPQDTQGLPDLDALLGTPRPDTLVYCCGPEGLLRAAERRCASWPRGTLRTERFTPPAPGPPLADAAFEVELARTGTTLTVPPGSSVLETVEQAGVDVLFSCREGTCGTCETAVLDGTVDHRDALLTPDERAAHDTMLICVSRAAAACHRLVLDL</sequence>
<evidence type="ECO:0000256" key="6">
    <source>
        <dbReference type="ARBA" id="ARBA00023004"/>
    </source>
</evidence>
<dbReference type="PRINTS" id="PR00409">
    <property type="entry name" value="PHDIOXRDTASE"/>
</dbReference>
<evidence type="ECO:0000256" key="4">
    <source>
        <dbReference type="ARBA" id="ARBA00022723"/>
    </source>
</evidence>
<evidence type="ECO:0000313" key="11">
    <source>
        <dbReference type="Proteomes" id="UP001163064"/>
    </source>
</evidence>
<comment type="cofactor">
    <cofactor evidence="1">
        <name>FAD</name>
        <dbReference type="ChEBI" id="CHEBI:57692"/>
    </cofactor>
</comment>
<evidence type="ECO:0000256" key="3">
    <source>
        <dbReference type="ARBA" id="ARBA00022714"/>
    </source>
</evidence>
<dbReference type="InterPro" id="IPR050415">
    <property type="entry name" value="MRET"/>
</dbReference>
<evidence type="ECO:0000256" key="1">
    <source>
        <dbReference type="ARBA" id="ARBA00001974"/>
    </source>
</evidence>
<dbReference type="RefSeq" id="WP_266597240.1">
    <property type="nucleotide sequence ID" value="NZ_JAPHNL010000049.1"/>
</dbReference>
<reference evidence="10" key="1">
    <citation type="submission" date="2022-10" db="EMBL/GenBank/DDBJ databases">
        <title>Streptomyces beihaiensis sp. nov., a chitin degrading actinobacterium, isolated from shrimp pond soil.</title>
        <authorList>
            <person name="Xie J."/>
            <person name="Shen N."/>
        </authorList>
    </citation>
    <scope>NUCLEOTIDE SEQUENCE</scope>
    <source>
        <strain evidence="10">GXMU-J5</strain>
    </source>
</reference>
<dbReference type="InterPro" id="IPR001433">
    <property type="entry name" value="OxRdtase_FAD/NAD-bd"/>
</dbReference>
<proteinExistence type="predicted"/>
<dbReference type="InterPro" id="IPR008333">
    <property type="entry name" value="Cbr1-like_FAD-bd_dom"/>
</dbReference>
<dbReference type="InterPro" id="IPR001041">
    <property type="entry name" value="2Fe-2S_ferredoxin-type"/>
</dbReference>
<evidence type="ECO:0000256" key="2">
    <source>
        <dbReference type="ARBA" id="ARBA00022630"/>
    </source>
</evidence>
<dbReference type="PROSITE" id="PS51085">
    <property type="entry name" value="2FE2S_FER_2"/>
    <property type="match status" value="1"/>
</dbReference>
<organism evidence="10 11">
    <name type="scientific">Streptomyces beihaiensis</name>
    <dbReference type="NCBI Taxonomy" id="2984495"/>
    <lineage>
        <taxon>Bacteria</taxon>
        <taxon>Bacillati</taxon>
        <taxon>Actinomycetota</taxon>
        <taxon>Actinomycetes</taxon>
        <taxon>Kitasatosporales</taxon>
        <taxon>Streptomycetaceae</taxon>
        <taxon>Streptomyces</taxon>
    </lineage>
</organism>
<dbReference type="SUPFAM" id="SSF52343">
    <property type="entry name" value="Ferredoxin reductase-like, C-terminal NADP-linked domain"/>
    <property type="match status" value="1"/>
</dbReference>
<dbReference type="PROSITE" id="PS51384">
    <property type="entry name" value="FAD_FR"/>
    <property type="match status" value="1"/>
</dbReference>
<dbReference type="CDD" id="cd06185">
    <property type="entry name" value="PDR_like"/>
    <property type="match status" value="1"/>
</dbReference>
<dbReference type="InterPro" id="IPR039261">
    <property type="entry name" value="FNR_nucleotide-bd"/>
</dbReference>
<keyword evidence="11" id="KW-1185">Reference proteome</keyword>
<dbReference type="Gene3D" id="3.40.50.80">
    <property type="entry name" value="Nucleotide-binding domain of ferredoxin-NADP reductase (FNR) module"/>
    <property type="match status" value="1"/>
</dbReference>
<dbReference type="Pfam" id="PF00970">
    <property type="entry name" value="FAD_binding_6"/>
    <property type="match status" value="1"/>
</dbReference>
<keyword evidence="2" id="KW-0285">Flavoprotein</keyword>
<keyword evidence="6" id="KW-0408">Iron</keyword>
<dbReference type="SUPFAM" id="SSF63380">
    <property type="entry name" value="Riboflavin synthase domain-like"/>
    <property type="match status" value="1"/>
</dbReference>
<feature type="domain" description="2Fe-2S ferredoxin-type" evidence="8">
    <location>
        <begin position="247"/>
        <end position="334"/>
    </location>
</feature>
<evidence type="ECO:0000256" key="5">
    <source>
        <dbReference type="ARBA" id="ARBA00023002"/>
    </source>
</evidence>
<gene>
    <name evidence="10" type="ORF">OFY01_06620</name>
</gene>
<dbReference type="PANTHER" id="PTHR47354:SF1">
    <property type="entry name" value="CARNITINE MONOOXYGENASE REDUCTASE SUBUNIT"/>
    <property type="match status" value="1"/>
</dbReference>
<dbReference type="InterPro" id="IPR012675">
    <property type="entry name" value="Beta-grasp_dom_sf"/>
</dbReference>
<dbReference type="EMBL" id="JAPHNL010000049">
    <property type="protein sequence ID" value="MCX3059444.1"/>
    <property type="molecule type" value="Genomic_DNA"/>
</dbReference>
<name>A0ABT3TQX3_9ACTN</name>
<evidence type="ECO:0000256" key="7">
    <source>
        <dbReference type="ARBA" id="ARBA00023014"/>
    </source>
</evidence>
<dbReference type="Gene3D" id="3.10.20.30">
    <property type="match status" value="1"/>
</dbReference>
<dbReference type="Pfam" id="PF00175">
    <property type="entry name" value="NAD_binding_1"/>
    <property type="match status" value="1"/>
</dbReference>
<keyword evidence="5" id="KW-0560">Oxidoreductase</keyword>
<dbReference type="Gene3D" id="2.40.30.10">
    <property type="entry name" value="Translation factors"/>
    <property type="match status" value="1"/>
</dbReference>
<dbReference type="PROSITE" id="PS00197">
    <property type="entry name" value="2FE2S_FER_1"/>
    <property type="match status" value="1"/>
</dbReference>
<keyword evidence="4" id="KW-0479">Metal-binding</keyword>
<dbReference type="Proteomes" id="UP001163064">
    <property type="component" value="Unassembled WGS sequence"/>
</dbReference>
<keyword evidence="7" id="KW-0411">Iron-sulfur</keyword>
<keyword evidence="3" id="KW-0001">2Fe-2S</keyword>
<accession>A0ABT3TQX3</accession>
<evidence type="ECO:0000259" key="8">
    <source>
        <dbReference type="PROSITE" id="PS51085"/>
    </source>
</evidence>
<dbReference type="InterPro" id="IPR017938">
    <property type="entry name" value="Riboflavin_synthase-like_b-brl"/>
</dbReference>
<dbReference type="SUPFAM" id="SSF54292">
    <property type="entry name" value="2Fe-2S ferredoxin-like"/>
    <property type="match status" value="1"/>
</dbReference>
<evidence type="ECO:0000313" key="10">
    <source>
        <dbReference type="EMBL" id="MCX3059444.1"/>
    </source>
</evidence>